<evidence type="ECO:0000313" key="8">
    <source>
        <dbReference type="Ensembl" id="ENSORLP00015003091.1"/>
    </source>
</evidence>
<feature type="disulfide bond" evidence="5">
    <location>
        <begin position="72"/>
        <end position="136"/>
    </location>
</feature>
<evidence type="ECO:0000256" key="6">
    <source>
        <dbReference type="SAM" id="Phobius"/>
    </source>
</evidence>
<accession>A0A3P9H5Q1</accession>
<reference key="1">
    <citation type="journal article" date="2007" name="Nature">
        <title>The medaka draft genome and insights into vertebrate genome evolution.</title>
        <authorList>
            <person name="Kasahara M."/>
            <person name="Naruse K."/>
            <person name="Sasaki S."/>
            <person name="Nakatani Y."/>
            <person name="Qu W."/>
            <person name="Ahsan B."/>
            <person name="Yamada T."/>
            <person name="Nagayasu Y."/>
            <person name="Doi K."/>
            <person name="Kasai Y."/>
            <person name="Jindo T."/>
            <person name="Kobayashi D."/>
            <person name="Shimada A."/>
            <person name="Toyoda A."/>
            <person name="Kuroki Y."/>
            <person name="Fujiyama A."/>
            <person name="Sasaki T."/>
            <person name="Shimizu A."/>
            <person name="Asakawa S."/>
            <person name="Shimizu N."/>
            <person name="Hashimoto S."/>
            <person name="Yang J."/>
            <person name="Lee Y."/>
            <person name="Matsushima K."/>
            <person name="Sugano S."/>
            <person name="Sakaizumi M."/>
            <person name="Narita T."/>
            <person name="Ohishi K."/>
            <person name="Haga S."/>
            <person name="Ohta F."/>
            <person name="Nomoto H."/>
            <person name="Nogata K."/>
            <person name="Morishita T."/>
            <person name="Endo T."/>
            <person name="Shin-I T."/>
            <person name="Takeda H."/>
            <person name="Morishita S."/>
            <person name="Kohara Y."/>
        </authorList>
    </citation>
    <scope>NUCLEOTIDE SEQUENCE [LARGE SCALE GENOMIC DNA]</scope>
    <source>
        <strain>Hd-rR</strain>
    </source>
</reference>
<keyword evidence="4" id="KW-0325">Glycoprotein</keyword>
<dbReference type="SMART" id="SM00202">
    <property type="entry name" value="SR"/>
    <property type="match status" value="2"/>
</dbReference>
<reference evidence="8" key="3">
    <citation type="submission" date="2025-08" db="UniProtKB">
        <authorList>
            <consortium name="Ensembl"/>
        </authorList>
    </citation>
    <scope>IDENTIFICATION</scope>
    <source>
        <strain evidence="8">HSOK</strain>
    </source>
</reference>
<evidence type="ECO:0000256" key="3">
    <source>
        <dbReference type="ARBA" id="ARBA00023157"/>
    </source>
</evidence>
<dbReference type="GO" id="GO:0016020">
    <property type="term" value="C:membrane"/>
    <property type="evidence" value="ECO:0007669"/>
    <property type="project" value="InterPro"/>
</dbReference>
<evidence type="ECO:0000256" key="2">
    <source>
        <dbReference type="ARBA" id="ARBA00022737"/>
    </source>
</evidence>
<dbReference type="PANTHER" id="PTHR48071">
    <property type="entry name" value="SRCR DOMAIN-CONTAINING PROTEIN"/>
    <property type="match status" value="1"/>
</dbReference>
<dbReference type="PANTHER" id="PTHR48071:SF24">
    <property type="entry name" value="DELETED IN MALIGNANT BRAIN TUMORS 1 PROTEIN-LIKE"/>
    <property type="match status" value="1"/>
</dbReference>
<keyword evidence="2" id="KW-0677">Repeat</keyword>
<organism evidence="8 9">
    <name type="scientific">Oryzias latipes</name>
    <name type="common">Japanese rice fish</name>
    <name type="synonym">Japanese killifish</name>
    <dbReference type="NCBI Taxonomy" id="8090"/>
    <lineage>
        <taxon>Eukaryota</taxon>
        <taxon>Metazoa</taxon>
        <taxon>Chordata</taxon>
        <taxon>Craniata</taxon>
        <taxon>Vertebrata</taxon>
        <taxon>Euteleostomi</taxon>
        <taxon>Actinopterygii</taxon>
        <taxon>Neopterygii</taxon>
        <taxon>Teleostei</taxon>
        <taxon>Neoteleostei</taxon>
        <taxon>Acanthomorphata</taxon>
        <taxon>Ovalentaria</taxon>
        <taxon>Atherinomorphae</taxon>
        <taxon>Beloniformes</taxon>
        <taxon>Adrianichthyidae</taxon>
        <taxon>Oryziinae</taxon>
        <taxon>Oryzias</taxon>
    </lineage>
</organism>
<keyword evidence="6" id="KW-0812">Transmembrane</keyword>
<feature type="transmembrane region" description="Helical" evidence="6">
    <location>
        <begin position="277"/>
        <end position="301"/>
    </location>
</feature>
<protein>
    <recommendedName>
        <fullName evidence="7">SRCR domain-containing protein</fullName>
    </recommendedName>
</protein>
<evidence type="ECO:0000256" key="4">
    <source>
        <dbReference type="ARBA" id="ARBA00023180"/>
    </source>
</evidence>
<evidence type="ECO:0000313" key="9">
    <source>
        <dbReference type="Proteomes" id="UP000265200"/>
    </source>
</evidence>
<evidence type="ECO:0000259" key="7">
    <source>
        <dbReference type="PROSITE" id="PS50287"/>
    </source>
</evidence>
<evidence type="ECO:0000256" key="5">
    <source>
        <dbReference type="PROSITE-ProRule" id="PRU00196"/>
    </source>
</evidence>
<dbReference type="PROSITE" id="PS50287">
    <property type="entry name" value="SRCR_2"/>
    <property type="match status" value="2"/>
</dbReference>
<reference evidence="8" key="4">
    <citation type="submission" date="2025-09" db="UniProtKB">
        <authorList>
            <consortium name="Ensembl"/>
        </authorList>
    </citation>
    <scope>IDENTIFICATION</scope>
    <source>
        <strain evidence="8">HSOK</strain>
    </source>
</reference>
<dbReference type="FunFam" id="3.10.250.10:FF:000006">
    <property type="entry name" value="neurotrypsin isoform X2"/>
    <property type="match status" value="2"/>
</dbReference>
<dbReference type="InterPro" id="IPR036772">
    <property type="entry name" value="SRCR-like_dom_sf"/>
</dbReference>
<proteinExistence type="predicted"/>
<feature type="domain" description="SRCR" evidence="7">
    <location>
        <begin position="47"/>
        <end position="147"/>
    </location>
</feature>
<feature type="disulfide bond" evidence="5">
    <location>
        <begin position="85"/>
        <end position="146"/>
    </location>
</feature>
<dbReference type="SUPFAM" id="SSF56487">
    <property type="entry name" value="SRCR-like"/>
    <property type="match status" value="2"/>
</dbReference>
<dbReference type="Pfam" id="PF00530">
    <property type="entry name" value="SRCR"/>
    <property type="match status" value="2"/>
</dbReference>
<dbReference type="AlphaFoldDB" id="A0A3P9H5Q1"/>
<dbReference type="Proteomes" id="UP000265200">
    <property type="component" value="Chromosome 20"/>
</dbReference>
<name>A0A3P9H5Q1_ORYLA</name>
<keyword evidence="6" id="KW-1133">Transmembrane helix</keyword>
<dbReference type="Ensembl" id="ENSORLT00015009866.1">
    <property type="protein sequence ID" value="ENSORLP00015003091.1"/>
    <property type="gene ID" value="ENSORLG00015003800.1"/>
</dbReference>
<sequence>TFFYYRCSSSVTHNMNAHTASPPPPILSRCTRSSPLSYTNAAPTRQIRLVGSGSTPCSGRVEVYYGFWGTVCDDDWDLNDAIVICRQLSCGPALQTPGSAHFGLGSDPIWLDNVACSGNESSLIQCGHRGFGKHSCHHGEDAAVICSGEETSYIIVSLMKILYCSRHAAQSLENIYFCDIVEVYYNGFWGTVCDDEWDLNDSNVVCRQLSCGTALQAPGSAHFGQGSDPIWLDNVACSGSESSLTECGHRGYEKHNCGHDEDAGTCFVDQLCLPESLLLILLISGGIFLLLLFILFLVCLVRRRRKLRNSAVLYQTQSLSSSRYNIFKVKLKESLNSVFNVFQGLHKNALKTVRKIMKILMENTFHQDSQMNQKTKTVMIM</sequence>
<keyword evidence="6" id="KW-0472">Membrane</keyword>
<feature type="disulfide bond" evidence="5">
    <location>
        <begin position="193"/>
        <end position="257"/>
    </location>
</feature>
<feature type="domain" description="SRCR" evidence="7">
    <location>
        <begin position="181"/>
        <end position="268"/>
    </location>
</feature>
<feature type="disulfide bond" evidence="5">
    <location>
        <begin position="116"/>
        <end position="126"/>
    </location>
</feature>
<dbReference type="PRINTS" id="PR00258">
    <property type="entry name" value="SPERACTRCPTR"/>
</dbReference>
<feature type="disulfide bond" evidence="5">
    <location>
        <begin position="237"/>
        <end position="247"/>
    </location>
</feature>
<dbReference type="InterPro" id="IPR001190">
    <property type="entry name" value="SRCR"/>
</dbReference>
<keyword evidence="3 5" id="KW-1015">Disulfide bond</keyword>
<keyword evidence="1" id="KW-0732">Signal</keyword>
<reference evidence="8 9" key="2">
    <citation type="submission" date="2017-04" db="EMBL/GenBank/DDBJ databases">
        <title>CpG methylation of centromeres and impact of large insertions on vertebrate speciation.</title>
        <authorList>
            <person name="Ichikawa K."/>
            <person name="Yoshimura J."/>
            <person name="Morishita S."/>
        </authorList>
    </citation>
    <scope>NUCLEOTIDE SEQUENCE</scope>
    <source>
        <strain evidence="8 9">HSOK</strain>
    </source>
</reference>
<dbReference type="Gene3D" id="3.10.250.10">
    <property type="entry name" value="SRCR-like domain"/>
    <property type="match status" value="2"/>
</dbReference>
<evidence type="ECO:0000256" key="1">
    <source>
        <dbReference type="ARBA" id="ARBA00022729"/>
    </source>
</evidence>
<comment type="caution">
    <text evidence="5">Lacks conserved residue(s) required for the propagation of feature annotation.</text>
</comment>